<evidence type="ECO:0000313" key="1">
    <source>
        <dbReference type="EMBL" id="TXC81760.1"/>
    </source>
</evidence>
<keyword evidence="2" id="KW-1185">Reference proteome</keyword>
<reference evidence="1 2" key="1">
    <citation type="submission" date="2019-08" db="EMBL/GenBank/DDBJ databases">
        <title>Genome of Luteibaculum oceani JCM 18817.</title>
        <authorList>
            <person name="Bowman J.P."/>
        </authorList>
    </citation>
    <scope>NUCLEOTIDE SEQUENCE [LARGE SCALE GENOMIC DNA]</scope>
    <source>
        <strain evidence="1 2">JCM 18817</strain>
    </source>
</reference>
<proteinExistence type="predicted"/>
<organism evidence="1 2">
    <name type="scientific">Luteibaculum oceani</name>
    <dbReference type="NCBI Taxonomy" id="1294296"/>
    <lineage>
        <taxon>Bacteria</taxon>
        <taxon>Pseudomonadati</taxon>
        <taxon>Bacteroidota</taxon>
        <taxon>Flavobacteriia</taxon>
        <taxon>Flavobacteriales</taxon>
        <taxon>Luteibaculaceae</taxon>
        <taxon>Luteibaculum</taxon>
    </lineage>
</organism>
<dbReference type="Proteomes" id="UP000321168">
    <property type="component" value="Unassembled WGS sequence"/>
</dbReference>
<protein>
    <submittedName>
        <fullName evidence="1">Uncharacterized protein</fullName>
    </submittedName>
</protein>
<dbReference type="AlphaFoldDB" id="A0A5C6VAB1"/>
<dbReference type="EMBL" id="VORB01000003">
    <property type="protein sequence ID" value="TXC81760.1"/>
    <property type="molecule type" value="Genomic_DNA"/>
</dbReference>
<dbReference type="RefSeq" id="WP_147013781.1">
    <property type="nucleotide sequence ID" value="NZ_VORB01000003.1"/>
</dbReference>
<comment type="caution">
    <text evidence="1">The sequence shown here is derived from an EMBL/GenBank/DDBJ whole genome shotgun (WGS) entry which is preliminary data.</text>
</comment>
<evidence type="ECO:0000313" key="2">
    <source>
        <dbReference type="Proteomes" id="UP000321168"/>
    </source>
</evidence>
<name>A0A5C6VAB1_9FLAO</name>
<accession>A0A5C6VAB1</accession>
<dbReference type="OrthoDB" id="7860049at2"/>
<gene>
    <name evidence="1" type="ORF">FRX97_04385</name>
</gene>
<sequence>MLEIQIPNNEISAEEVRAIADSLPNQNEVIEELLSIMENGAYMQSYNALWVLKHWINSCKREIDAKLSSRLIAFWSESKIRLAHLLLLQCSDYITLDHNNFKSWESFIDLCRRSNHKFVKANSYSGFLPLAKYSKDLIPELFQICEIEEMVAPPSGKGRIKKVKKDLQKLSA</sequence>